<dbReference type="HAMAP" id="MF_00605">
    <property type="entry name" value="TrmD"/>
    <property type="match status" value="1"/>
</dbReference>
<evidence type="ECO:0000256" key="15">
    <source>
        <dbReference type="HAMAP-Rule" id="MF_00605"/>
    </source>
</evidence>
<comment type="function">
    <text evidence="1 15 17">Specifically methylates guanosine-37 in various tRNAs.</text>
</comment>
<evidence type="ECO:0000256" key="9">
    <source>
        <dbReference type="ARBA" id="ARBA00022679"/>
    </source>
</evidence>
<feature type="domain" description="tRNA methyltransferase TRMD/TRM10-type" evidence="18">
    <location>
        <begin position="1"/>
        <end position="222"/>
    </location>
</feature>
<name>A0A562JH46_9FIRM</name>
<comment type="subcellular location">
    <subcellularLocation>
        <location evidence="2 15 17">Cytoplasm</location>
    </subcellularLocation>
</comment>
<comment type="catalytic activity">
    <reaction evidence="14 15 17">
        <text>guanosine(37) in tRNA + S-adenosyl-L-methionine = N(1)-methylguanosine(37) in tRNA + S-adenosyl-L-homocysteine + H(+)</text>
        <dbReference type="Rhea" id="RHEA:36899"/>
        <dbReference type="Rhea" id="RHEA-COMP:10145"/>
        <dbReference type="Rhea" id="RHEA-COMP:10147"/>
        <dbReference type="ChEBI" id="CHEBI:15378"/>
        <dbReference type="ChEBI" id="CHEBI:57856"/>
        <dbReference type="ChEBI" id="CHEBI:59789"/>
        <dbReference type="ChEBI" id="CHEBI:73542"/>
        <dbReference type="ChEBI" id="CHEBI:74269"/>
        <dbReference type="EC" id="2.1.1.228"/>
    </reaction>
</comment>
<dbReference type="GO" id="GO:0052906">
    <property type="term" value="F:tRNA (guanine(37)-N1)-methyltransferase activity"/>
    <property type="evidence" value="ECO:0007669"/>
    <property type="project" value="UniProtKB-UniRule"/>
</dbReference>
<evidence type="ECO:0000259" key="18">
    <source>
        <dbReference type="Pfam" id="PF01746"/>
    </source>
</evidence>
<dbReference type="RefSeq" id="WP_019227123.1">
    <property type="nucleotide sequence ID" value="NZ_DAMBUX010000016.1"/>
</dbReference>
<dbReference type="Pfam" id="PF01746">
    <property type="entry name" value="tRNA_m1G_MT"/>
    <property type="match status" value="1"/>
</dbReference>
<dbReference type="GO" id="GO:0005829">
    <property type="term" value="C:cytosol"/>
    <property type="evidence" value="ECO:0007669"/>
    <property type="project" value="TreeGrafter"/>
</dbReference>
<dbReference type="SUPFAM" id="SSF75217">
    <property type="entry name" value="alpha/beta knot"/>
    <property type="match status" value="1"/>
</dbReference>
<dbReference type="Gene3D" id="3.40.1280.10">
    <property type="match status" value="1"/>
</dbReference>
<evidence type="ECO:0000256" key="4">
    <source>
        <dbReference type="ARBA" id="ARBA00011738"/>
    </source>
</evidence>
<evidence type="ECO:0000256" key="6">
    <source>
        <dbReference type="ARBA" id="ARBA00014679"/>
    </source>
</evidence>
<evidence type="ECO:0000256" key="3">
    <source>
        <dbReference type="ARBA" id="ARBA00007630"/>
    </source>
</evidence>
<evidence type="ECO:0000313" key="19">
    <source>
        <dbReference type="EMBL" id="TWH82488.1"/>
    </source>
</evidence>
<evidence type="ECO:0000256" key="16">
    <source>
        <dbReference type="PIRSR" id="PIRSR000386-1"/>
    </source>
</evidence>
<evidence type="ECO:0000256" key="11">
    <source>
        <dbReference type="ARBA" id="ARBA00022694"/>
    </source>
</evidence>
<protein>
    <recommendedName>
        <fullName evidence="6 15">tRNA (guanine-N(1)-)-methyltransferase</fullName>
        <ecNumber evidence="5 15">2.1.1.228</ecNumber>
    </recommendedName>
    <alternativeName>
        <fullName evidence="12 15">M1G-methyltransferase</fullName>
    </alternativeName>
    <alternativeName>
        <fullName evidence="13 15">tRNA [GM37] methyltransferase</fullName>
    </alternativeName>
</protein>
<dbReference type="FunFam" id="3.40.1280.10:FF:000001">
    <property type="entry name" value="tRNA (guanine-N(1)-)-methyltransferase"/>
    <property type="match status" value="1"/>
</dbReference>
<evidence type="ECO:0000256" key="13">
    <source>
        <dbReference type="ARBA" id="ARBA00033392"/>
    </source>
</evidence>
<evidence type="ECO:0000256" key="5">
    <source>
        <dbReference type="ARBA" id="ARBA00012807"/>
    </source>
</evidence>
<dbReference type="Gene3D" id="1.10.1270.20">
    <property type="entry name" value="tRNA(m1g37)methyltransferase, domain 2"/>
    <property type="match status" value="1"/>
</dbReference>
<gene>
    <name evidence="15" type="primary">trmD</name>
    <name evidence="19" type="ORF">LY60_00788</name>
</gene>
<keyword evidence="8 15" id="KW-0489">Methyltransferase</keyword>
<evidence type="ECO:0000256" key="1">
    <source>
        <dbReference type="ARBA" id="ARBA00002634"/>
    </source>
</evidence>
<sequence>MKFDIVTLFPELIDIYTKNGIIGRAVENSLFNIGYANLRDYSEDKHKKVDDYPYGGGPGMLIKPEPMFNALDAIKKDNSYIIYLSPKGSLFNQNKAKELSKKEHIVLIAGHYEGIDQRIIDRYVDEEISMGDYVLTSGELPALMLIDAVGRLLPGVLGCDESSVEESHSGSLLEYPQYTRPEKYKDMEVPEILLSGHHKNIEEWRLYKAIEITLKRRPDMIKDSSIIEKYNKLSVKYK</sequence>
<evidence type="ECO:0000256" key="2">
    <source>
        <dbReference type="ARBA" id="ARBA00004496"/>
    </source>
</evidence>
<feature type="binding site" evidence="15 16">
    <location>
        <position position="110"/>
    </location>
    <ligand>
        <name>S-adenosyl-L-methionine</name>
        <dbReference type="ChEBI" id="CHEBI:59789"/>
    </ligand>
</feature>
<dbReference type="GO" id="GO:0002939">
    <property type="term" value="P:tRNA N1-guanine methylation"/>
    <property type="evidence" value="ECO:0007669"/>
    <property type="project" value="TreeGrafter"/>
</dbReference>
<evidence type="ECO:0000256" key="17">
    <source>
        <dbReference type="RuleBase" id="RU003464"/>
    </source>
</evidence>
<accession>A0A562JH46</accession>
<evidence type="ECO:0000256" key="10">
    <source>
        <dbReference type="ARBA" id="ARBA00022691"/>
    </source>
</evidence>
<dbReference type="InterPro" id="IPR029028">
    <property type="entry name" value="Alpha/beta_knot_MTases"/>
</dbReference>
<evidence type="ECO:0000256" key="14">
    <source>
        <dbReference type="ARBA" id="ARBA00047783"/>
    </source>
</evidence>
<dbReference type="InterPro" id="IPR023148">
    <property type="entry name" value="tRNA_m1G_MeTrfase_C_sf"/>
</dbReference>
<dbReference type="Proteomes" id="UP000315343">
    <property type="component" value="Unassembled WGS sequence"/>
</dbReference>
<comment type="subunit">
    <text evidence="4 15 17">Homodimer.</text>
</comment>
<dbReference type="InterPro" id="IPR016009">
    <property type="entry name" value="tRNA_MeTrfase_TRMD/TRM10"/>
</dbReference>
<dbReference type="NCBIfam" id="NF000648">
    <property type="entry name" value="PRK00026.1"/>
    <property type="match status" value="1"/>
</dbReference>
<reference evidence="19 20" key="1">
    <citation type="submission" date="2019-07" db="EMBL/GenBank/DDBJ databases">
        <title>Genomic Encyclopedia of Type Strains, Phase I: the one thousand microbial genomes (KMG-I) project.</title>
        <authorList>
            <person name="Kyrpides N."/>
        </authorList>
    </citation>
    <scope>NUCLEOTIDE SEQUENCE [LARGE SCALE GENOMIC DNA]</scope>
    <source>
        <strain evidence="19 20">DSM 13558</strain>
    </source>
</reference>
<dbReference type="OrthoDB" id="9807416at2"/>
<organism evidence="19 20">
    <name type="scientific">Sedimentibacter saalensis</name>
    <dbReference type="NCBI Taxonomy" id="130788"/>
    <lineage>
        <taxon>Bacteria</taxon>
        <taxon>Bacillati</taxon>
        <taxon>Bacillota</taxon>
        <taxon>Tissierellia</taxon>
        <taxon>Sedimentibacter</taxon>
    </lineage>
</organism>
<dbReference type="EMBL" id="VLKH01000002">
    <property type="protein sequence ID" value="TWH82488.1"/>
    <property type="molecule type" value="Genomic_DNA"/>
</dbReference>
<dbReference type="InterPro" id="IPR002649">
    <property type="entry name" value="tRNA_m1G_MeTrfase_TrmD"/>
</dbReference>
<keyword evidence="7 15" id="KW-0963">Cytoplasm</keyword>
<keyword evidence="10 15" id="KW-0949">S-adenosyl-L-methionine</keyword>
<comment type="similarity">
    <text evidence="3 15 17">Belongs to the RNA methyltransferase TrmD family.</text>
</comment>
<dbReference type="PIRSF" id="PIRSF000386">
    <property type="entry name" value="tRNA_mtase"/>
    <property type="match status" value="1"/>
</dbReference>
<dbReference type="AlphaFoldDB" id="A0A562JH46"/>
<dbReference type="InterPro" id="IPR029026">
    <property type="entry name" value="tRNA_m1G_MTases_N"/>
</dbReference>
<dbReference type="NCBIfam" id="TIGR00088">
    <property type="entry name" value="trmD"/>
    <property type="match status" value="1"/>
</dbReference>
<keyword evidence="20" id="KW-1185">Reference proteome</keyword>
<dbReference type="PANTHER" id="PTHR46417:SF1">
    <property type="entry name" value="TRNA (GUANINE-N(1)-)-METHYLTRANSFERASE"/>
    <property type="match status" value="1"/>
</dbReference>
<dbReference type="EC" id="2.1.1.228" evidence="5 15"/>
<keyword evidence="9 15" id="KW-0808">Transferase</keyword>
<evidence type="ECO:0000256" key="8">
    <source>
        <dbReference type="ARBA" id="ARBA00022603"/>
    </source>
</evidence>
<evidence type="ECO:0000256" key="12">
    <source>
        <dbReference type="ARBA" id="ARBA00029736"/>
    </source>
</evidence>
<dbReference type="PANTHER" id="PTHR46417">
    <property type="entry name" value="TRNA (GUANINE-N(1)-)-METHYLTRANSFERASE"/>
    <property type="match status" value="1"/>
</dbReference>
<proteinExistence type="inferred from homology"/>
<keyword evidence="11 15" id="KW-0819">tRNA processing</keyword>
<comment type="caution">
    <text evidence="19">The sequence shown here is derived from an EMBL/GenBank/DDBJ whole genome shotgun (WGS) entry which is preliminary data.</text>
</comment>
<feature type="binding site" evidence="15 16">
    <location>
        <begin position="130"/>
        <end position="135"/>
    </location>
    <ligand>
        <name>S-adenosyl-L-methionine</name>
        <dbReference type="ChEBI" id="CHEBI:59789"/>
    </ligand>
</feature>
<dbReference type="CDD" id="cd18080">
    <property type="entry name" value="TrmD-like"/>
    <property type="match status" value="1"/>
</dbReference>
<evidence type="ECO:0000256" key="7">
    <source>
        <dbReference type="ARBA" id="ARBA00022490"/>
    </source>
</evidence>
<evidence type="ECO:0000313" key="20">
    <source>
        <dbReference type="Proteomes" id="UP000315343"/>
    </source>
</evidence>